<evidence type="ECO:0000313" key="10">
    <source>
        <dbReference type="EMBL" id="OAR04917.1"/>
    </source>
</evidence>
<feature type="transmembrane region" description="Helical" evidence="7">
    <location>
        <begin position="292"/>
        <end position="314"/>
    </location>
</feature>
<dbReference type="CDD" id="cd17489">
    <property type="entry name" value="MFS_YfcJ_like"/>
    <property type="match status" value="1"/>
</dbReference>
<dbReference type="InterPro" id="IPR011701">
    <property type="entry name" value="MFS"/>
</dbReference>
<dbReference type="Gene3D" id="1.20.1250.20">
    <property type="entry name" value="MFS general substrate transporter like domains"/>
    <property type="match status" value="1"/>
</dbReference>
<feature type="transmembrane region" description="Helical" evidence="7">
    <location>
        <begin position="137"/>
        <end position="155"/>
    </location>
</feature>
<feature type="compositionally biased region" description="Basic and acidic residues" evidence="6">
    <location>
        <begin position="195"/>
        <end position="206"/>
    </location>
</feature>
<dbReference type="InterPro" id="IPR020846">
    <property type="entry name" value="MFS_dom"/>
</dbReference>
<feature type="transmembrane region" description="Helical" evidence="7">
    <location>
        <begin position="385"/>
        <end position="404"/>
    </location>
</feature>
<dbReference type="SUPFAM" id="SSF103473">
    <property type="entry name" value="MFS general substrate transporter"/>
    <property type="match status" value="1"/>
</dbReference>
<dbReference type="EMBL" id="JAHHQF010000070">
    <property type="protein sequence ID" value="MBT9282887.1"/>
    <property type="molecule type" value="Genomic_DNA"/>
</dbReference>
<dbReference type="AlphaFoldDB" id="A0A179IQF6"/>
<protein>
    <submittedName>
        <fullName evidence="9">MFS transporter</fullName>
    </submittedName>
</protein>
<comment type="subcellular location">
    <subcellularLocation>
        <location evidence="1">Cell membrane</location>
        <topology evidence="1">Multi-pass membrane protein</topology>
    </subcellularLocation>
</comment>
<feature type="region of interest" description="Disordered" evidence="6">
    <location>
        <begin position="191"/>
        <end position="212"/>
    </location>
</feature>
<keyword evidence="5 7" id="KW-0472">Membrane</keyword>
<feature type="transmembrane region" description="Helical" evidence="7">
    <location>
        <begin position="12"/>
        <end position="32"/>
    </location>
</feature>
<dbReference type="GO" id="GO:0005886">
    <property type="term" value="C:plasma membrane"/>
    <property type="evidence" value="ECO:0007669"/>
    <property type="project" value="UniProtKB-SubCell"/>
</dbReference>
<dbReference type="STRING" id="1484.SA87_04340"/>
<dbReference type="InterPro" id="IPR036259">
    <property type="entry name" value="MFS_trans_sf"/>
</dbReference>
<dbReference type="PANTHER" id="PTHR23531">
    <property type="entry name" value="QUINOLENE RESISTANCE PROTEIN NORA"/>
    <property type="match status" value="1"/>
</dbReference>
<evidence type="ECO:0000259" key="8">
    <source>
        <dbReference type="PROSITE" id="PS50850"/>
    </source>
</evidence>
<dbReference type="Pfam" id="PF07690">
    <property type="entry name" value="MFS_1"/>
    <property type="match status" value="1"/>
</dbReference>
<dbReference type="Proteomes" id="UP000243024">
    <property type="component" value="Unassembled WGS sequence"/>
</dbReference>
<reference evidence="9" key="2">
    <citation type="journal article" date="2021" name="Microbiology">
        <title>Metagenomic Analysis of the Microbial Community in the Underground Coal Fire Area (Kemerovo Region, Russia) Revealed Predominance of Thermophilic Members of the Phyla Deinococcus-thermus, Aquificae, and Firmicutes.</title>
        <authorList>
            <person name="Kadnikov V."/>
            <person name="Mardanov A.V."/>
            <person name="Beletsky A.V."/>
            <person name="Karnachuk O.V."/>
            <person name="Ravin N.V."/>
        </authorList>
    </citation>
    <scope>NUCLEOTIDE SEQUENCE</scope>
    <source>
        <strain evidence="9">RBS10-49</strain>
    </source>
</reference>
<evidence type="ECO:0000256" key="4">
    <source>
        <dbReference type="ARBA" id="ARBA00022989"/>
    </source>
</evidence>
<feature type="transmembrane region" description="Helical" evidence="7">
    <location>
        <begin position="320"/>
        <end position="344"/>
    </location>
</feature>
<dbReference type="OrthoDB" id="9814001at2"/>
<name>A0A179IQF6_HYDSH</name>
<dbReference type="PROSITE" id="PS50850">
    <property type="entry name" value="MFS"/>
    <property type="match status" value="1"/>
</dbReference>
<dbReference type="Proteomes" id="UP000748108">
    <property type="component" value="Unassembled WGS sequence"/>
</dbReference>
<dbReference type="PANTHER" id="PTHR23531:SF2">
    <property type="entry name" value="PERMEASE"/>
    <property type="match status" value="1"/>
</dbReference>
<feature type="transmembrane region" description="Helical" evidence="7">
    <location>
        <begin position="161"/>
        <end position="183"/>
    </location>
</feature>
<evidence type="ECO:0000256" key="5">
    <source>
        <dbReference type="ARBA" id="ARBA00023136"/>
    </source>
</evidence>
<dbReference type="EMBL" id="JXBB01000008">
    <property type="protein sequence ID" value="OAR04917.1"/>
    <property type="molecule type" value="Genomic_DNA"/>
</dbReference>
<keyword evidence="4 7" id="KW-1133">Transmembrane helix</keyword>
<evidence type="ECO:0000313" key="9">
    <source>
        <dbReference type="EMBL" id="MBT9282887.1"/>
    </source>
</evidence>
<comment type="caution">
    <text evidence="10">The sequence shown here is derived from an EMBL/GenBank/DDBJ whole genome shotgun (WGS) entry which is preliminary data.</text>
</comment>
<dbReference type="PROSITE" id="PS00216">
    <property type="entry name" value="SUGAR_TRANSPORT_1"/>
    <property type="match status" value="1"/>
</dbReference>
<evidence type="ECO:0000256" key="2">
    <source>
        <dbReference type="ARBA" id="ARBA00022448"/>
    </source>
</evidence>
<feature type="transmembrane region" description="Helical" evidence="7">
    <location>
        <begin position="84"/>
        <end position="106"/>
    </location>
</feature>
<evidence type="ECO:0000256" key="3">
    <source>
        <dbReference type="ARBA" id="ARBA00022692"/>
    </source>
</evidence>
<feature type="transmembrane region" description="Helical" evidence="7">
    <location>
        <begin position="356"/>
        <end position="379"/>
    </location>
</feature>
<proteinExistence type="predicted"/>
<keyword evidence="2" id="KW-0813">Transport</keyword>
<feature type="transmembrane region" description="Helical" evidence="7">
    <location>
        <begin position="112"/>
        <end position="130"/>
    </location>
</feature>
<feature type="transmembrane region" description="Helical" evidence="7">
    <location>
        <begin position="264"/>
        <end position="285"/>
    </location>
</feature>
<organism evidence="10 11">
    <name type="scientific">Hydrogenibacillus schlegelii</name>
    <name type="common">Bacillus schlegelii</name>
    <dbReference type="NCBI Taxonomy" id="1484"/>
    <lineage>
        <taxon>Bacteria</taxon>
        <taxon>Bacillati</taxon>
        <taxon>Bacillota</taxon>
        <taxon>Bacilli</taxon>
        <taxon>Bacillales</taxon>
        <taxon>Bacillales Family X. Incertae Sedis</taxon>
        <taxon>Hydrogenibacillus</taxon>
    </lineage>
</organism>
<feature type="transmembrane region" description="Helical" evidence="7">
    <location>
        <begin position="44"/>
        <end position="63"/>
    </location>
</feature>
<gene>
    <name evidence="9" type="ORF">KM312_09645</name>
    <name evidence="10" type="ORF">SA87_04340</name>
</gene>
<evidence type="ECO:0000256" key="1">
    <source>
        <dbReference type="ARBA" id="ARBA00004651"/>
    </source>
</evidence>
<keyword evidence="11" id="KW-1185">Reference proteome</keyword>
<evidence type="ECO:0000256" key="7">
    <source>
        <dbReference type="SAM" id="Phobius"/>
    </source>
</evidence>
<dbReference type="InterPro" id="IPR005829">
    <property type="entry name" value="Sugar_transporter_CS"/>
</dbReference>
<keyword evidence="3 7" id="KW-0812">Transmembrane</keyword>
<reference evidence="10 11" key="1">
    <citation type="submission" date="2015-09" db="EMBL/GenBank/DDBJ databases">
        <title>Draft genome sequence of Hydrogenibacillus schlegelii DSM 2000.</title>
        <authorList>
            <person name="Hemp J."/>
        </authorList>
    </citation>
    <scope>NUCLEOTIDE SEQUENCE [LARGE SCALE GENOMIC DNA]</scope>
    <source>
        <strain evidence="10 11">MA 48</strain>
    </source>
</reference>
<sequence length="417" mass="42790">MPAPKTAPLWSGAFVRVTAGNFLLFTAFQFLLPTIPLYAADLGAAETAIGLIVGTMTAFAVLIRPFAGAALDRYGRRGPLFAGLLLHGLAMGLYALPFGLAGLVVARIVHGLGWGMATTAFGTLAADLVPAERRGEGIGYFGLSSALGMAVGPAIGNRLYAFGPAAVFGVAFAFTAFALLLMVPPLPAPAGDLPPPDRTDTADHKTVPPAAASRAGRSAPRLIPALRDLVEPAAAWPAALAMLMTLTYGGIVTFLPLFGREAGIAGAGLFFSANAVMTLLVRLVAGRLFDRSGYVVIAGAAVFGGIGLLLIAGARTLGDLLVAALFYGVAFGVIQPALQAWAVSLAAPERRGAANAMYFSAFDLGIGGGAILLGPVATAVGFRPMYRGLAALFALFILLGGLAPKPRRRPARLRPPA</sequence>
<feature type="domain" description="Major facilitator superfamily (MFS) profile" evidence="8">
    <location>
        <begin position="13"/>
        <end position="408"/>
    </location>
</feature>
<dbReference type="RefSeq" id="WP_066199276.1">
    <property type="nucleotide sequence ID" value="NZ_CBCSAS010000030.1"/>
</dbReference>
<accession>A0A179IQF6</accession>
<dbReference type="InterPro" id="IPR052714">
    <property type="entry name" value="MFS_Exporter"/>
</dbReference>
<feature type="transmembrane region" description="Helical" evidence="7">
    <location>
        <begin position="234"/>
        <end position="258"/>
    </location>
</feature>
<evidence type="ECO:0000313" key="11">
    <source>
        <dbReference type="Proteomes" id="UP000243024"/>
    </source>
</evidence>
<dbReference type="GO" id="GO:0022857">
    <property type="term" value="F:transmembrane transporter activity"/>
    <property type="evidence" value="ECO:0007669"/>
    <property type="project" value="InterPro"/>
</dbReference>
<evidence type="ECO:0000256" key="6">
    <source>
        <dbReference type="SAM" id="MobiDB-lite"/>
    </source>
</evidence>